<name>A0A1B1S8D0_9BACT</name>
<organism evidence="1 2">
    <name type="scientific">Muribaculum intestinale</name>
    <dbReference type="NCBI Taxonomy" id="1796646"/>
    <lineage>
        <taxon>Bacteria</taxon>
        <taxon>Pseudomonadati</taxon>
        <taxon>Bacteroidota</taxon>
        <taxon>Bacteroidia</taxon>
        <taxon>Bacteroidales</taxon>
        <taxon>Muribaculaceae</taxon>
        <taxon>Muribaculum</taxon>
    </lineage>
</organism>
<evidence type="ECO:0008006" key="3">
    <source>
        <dbReference type="Google" id="ProtNLM"/>
    </source>
</evidence>
<dbReference type="Proteomes" id="UP000186351">
    <property type="component" value="Chromosome"/>
</dbReference>
<sequence>MEKNTSNQKSVDPMLVLGKAVDMSVKIRGGDFPLGALPIKIQRIVMEAHDCYGYPVDYLAGAMLVAIGLGIGNTHFARLKGKWDESAILFMALVGRPGACKSHPLNFAIRPFTELDGVATRAYVKACEEYERQRELPIKERSEPHPVAPVCKRFLISDATPEAMLLIHSQNLRGICMWNDELAGWFKNFNRYNKGSDEEYWLKLFNANPSFSDRKGVKNSVYISRPFISVVGTIQNGILNELAQGSRTSNGFIDRLLFVMPHNQDKQPWSDKEPTFDIEAEWAEIIERLVAIPYETDTDGNVIANILPFAPDAKTRLYEWQRRNTEECNREECDALKGVYNKFDFHAIRFCLILQMARWACGEADRTEIDLLSVENAISLVDYFKSTARKVHGIISEMSLTEQQRAIIAALPDCFTTEEGIAVAKENGMPGRTFQDFLKRSVSLGNYFQREKHGHYSKL</sequence>
<protein>
    <recommendedName>
        <fullName evidence="3">DUF3987 domain-containing protein</fullName>
    </recommendedName>
</protein>
<evidence type="ECO:0000313" key="1">
    <source>
        <dbReference type="EMBL" id="ANU63052.1"/>
    </source>
</evidence>
<keyword evidence="2" id="KW-1185">Reference proteome</keyword>
<dbReference type="OrthoDB" id="2781056at2"/>
<dbReference type="EMBL" id="CP015402">
    <property type="protein sequence ID" value="ANU63052.1"/>
    <property type="molecule type" value="Genomic_DNA"/>
</dbReference>
<dbReference type="STRING" id="1796646.A4V02_04530"/>
<dbReference type="KEGG" id="pary:A4V02_04530"/>
<evidence type="ECO:0000313" key="2">
    <source>
        <dbReference type="Proteomes" id="UP000186351"/>
    </source>
</evidence>
<gene>
    <name evidence="1" type="ORF">A4V02_04530</name>
</gene>
<proteinExistence type="predicted"/>
<dbReference type="RefSeq" id="WP_068960412.1">
    <property type="nucleotide sequence ID" value="NZ_CAJTCT010000030.1"/>
</dbReference>
<dbReference type="AlphaFoldDB" id="A0A1B1S8D0"/>
<dbReference type="InterPro" id="IPR025048">
    <property type="entry name" value="DUF3987"/>
</dbReference>
<dbReference type="GeneID" id="65536114"/>
<accession>A0A1B1S8D0</accession>
<accession>A0A1Z2XKB2</accession>
<reference evidence="2" key="1">
    <citation type="submission" date="2016-04" db="EMBL/GenBank/DDBJ databases">
        <title>Complete Genome Sequences of Twelve Strains of a Stable Defined Moderately Diverse Mouse Microbiota 2 (sDMDMm2).</title>
        <authorList>
            <person name="Uchimura Y."/>
            <person name="Wyss M."/>
            <person name="Brugiroux S."/>
            <person name="Limenitakis J.P."/>
            <person name="Stecher B."/>
            <person name="McCoy K.D."/>
            <person name="Macpherson A.J."/>
        </authorList>
    </citation>
    <scope>NUCLEOTIDE SEQUENCE [LARGE SCALE GENOMIC DNA]</scope>
    <source>
        <strain evidence="2">YL27</strain>
    </source>
</reference>
<dbReference type="Pfam" id="PF13148">
    <property type="entry name" value="DUF3987"/>
    <property type="match status" value="1"/>
</dbReference>